<keyword evidence="5 7" id="KW-0408">Iron</keyword>
<evidence type="ECO:0000256" key="6">
    <source>
        <dbReference type="ARBA" id="ARBA00023033"/>
    </source>
</evidence>
<keyword evidence="4 7" id="KW-0560">Oxidoreductase</keyword>
<dbReference type="GO" id="GO:0005506">
    <property type="term" value="F:iron ion binding"/>
    <property type="evidence" value="ECO:0007669"/>
    <property type="project" value="InterPro"/>
</dbReference>
<dbReference type="InterPro" id="IPR002397">
    <property type="entry name" value="Cyt_P450_B"/>
</dbReference>
<keyword evidence="2 7" id="KW-0349">Heme</keyword>
<dbReference type="CDD" id="cd11031">
    <property type="entry name" value="Cyp158A-like"/>
    <property type="match status" value="1"/>
</dbReference>
<evidence type="ECO:0000256" key="2">
    <source>
        <dbReference type="ARBA" id="ARBA00022617"/>
    </source>
</evidence>
<evidence type="ECO:0000256" key="7">
    <source>
        <dbReference type="RuleBase" id="RU000461"/>
    </source>
</evidence>
<dbReference type="InterPro" id="IPR017972">
    <property type="entry name" value="Cyt_P450_CS"/>
</dbReference>
<sequence>MIDDSSPKAFPLHGSQSEVLSELAWLRENRPLTRVVVLSGHEIWLATRYQDARRILGDPRFGVPKEAHPDSPRLNPVPFDADFPALRQLDPPDHPRMRNVLAPAFTVRRIDRLRPLVRQVADRLLDAMAETGPPADLVSGYADLLPAAVMCAWQNLPEQVADRIRSWNAAMQGASSAEHVGAVRRQMLHYVNELIAARRAAPGDDVVSSLIAARDERGAVSERELAVLIFQLLFSAHVTLSSLLASALSELLRNPELWERLRSDPTLIPVAVEEMLRVHTVLKDGHLRVAREDVTLGGVTVRAGETVVVSVHSANRDAAVFPAPHGGVGSAQGHEQLDLERAPNPHLTFGHGIHRCVAAHLNRVELQTGIAALLGRFPSLRLASTEAGQTWKALPRVYGLAALPVVW</sequence>
<protein>
    <recommendedName>
        <fullName evidence="10">Cytochrome</fullName>
    </recommendedName>
</protein>
<dbReference type="KEGG" id="sgv:B1H19_05535"/>
<dbReference type="Proteomes" id="UP000192726">
    <property type="component" value="Chromosome"/>
</dbReference>
<name>A0A1V0TLG2_9ACTN</name>
<organism evidence="8 9">
    <name type="scientific">Streptomyces gilvosporeus</name>
    <dbReference type="NCBI Taxonomy" id="553510"/>
    <lineage>
        <taxon>Bacteria</taxon>
        <taxon>Bacillati</taxon>
        <taxon>Actinomycetota</taxon>
        <taxon>Actinomycetes</taxon>
        <taxon>Kitasatosporales</taxon>
        <taxon>Streptomycetaceae</taxon>
        <taxon>Streptomyces</taxon>
    </lineage>
</organism>
<evidence type="ECO:0000313" key="9">
    <source>
        <dbReference type="Proteomes" id="UP000192726"/>
    </source>
</evidence>
<evidence type="ECO:0000256" key="4">
    <source>
        <dbReference type="ARBA" id="ARBA00023002"/>
    </source>
</evidence>
<keyword evidence="3 7" id="KW-0479">Metal-binding</keyword>
<dbReference type="AlphaFoldDB" id="A0A1V0TLG2"/>
<evidence type="ECO:0000256" key="3">
    <source>
        <dbReference type="ARBA" id="ARBA00022723"/>
    </source>
</evidence>
<dbReference type="Pfam" id="PF00067">
    <property type="entry name" value="p450"/>
    <property type="match status" value="1"/>
</dbReference>
<dbReference type="STRING" id="553510.B1H19_05535"/>
<dbReference type="GO" id="GO:0004497">
    <property type="term" value="F:monooxygenase activity"/>
    <property type="evidence" value="ECO:0007669"/>
    <property type="project" value="UniProtKB-KW"/>
</dbReference>
<dbReference type="Gene3D" id="1.10.630.10">
    <property type="entry name" value="Cytochrome P450"/>
    <property type="match status" value="1"/>
</dbReference>
<dbReference type="GO" id="GO:0016705">
    <property type="term" value="F:oxidoreductase activity, acting on paired donors, with incorporation or reduction of molecular oxygen"/>
    <property type="evidence" value="ECO:0007669"/>
    <property type="project" value="InterPro"/>
</dbReference>
<dbReference type="EMBL" id="CP020569">
    <property type="protein sequence ID" value="ARF53710.1"/>
    <property type="molecule type" value="Genomic_DNA"/>
</dbReference>
<gene>
    <name evidence="8" type="ORF">B1H19_05535</name>
</gene>
<comment type="similarity">
    <text evidence="1 7">Belongs to the cytochrome P450 family.</text>
</comment>
<reference evidence="8 9" key="1">
    <citation type="submission" date="2017-04" db="EMBL/GenBank/DDBJ databases">
        <title>Complete Genome Sequence of Streptomyces gilvosporeus F607, a Capable Producer of Natamycin.</title>
        <authorList>
            <person name="Zong G."/>
            <person name="Zhong C."/>
            <person name="Fu J."/>
            <person name="Qin R."/>
            <person name="Cao G."/>
        </authorList>
    </citation>
    <scope>NUCLEOTIDE SEQUENCE [LARGE SCALE GENOMIC DNA]</scope>
    <source>
        <strain evidence="8 9">F607</strain>
    </source>
</reference>
<dbReference type="GO" id="GO:0020037">
    <property type="term" value="F:heme binding"/>
    <property type="evidence" value="ECO:0007669"/>
    <property type="project" value="InterPro"/>
</dbReference>
<evidence type="ECO:0008006" key="10">
    <source>
        <dbReference type="Google" id="ProtNLM"/>
    </source>
</evidence>
<dbReference type="PRINTS" id="PR00359">
    <property type="entry name" value="BP450"/>
</dbReference>
<evidence type="ECO:0000313" key="8">
    <source>
        <dbReference type="EMBL" id="ARF53710.1"/>
    </source>
</evidence>
<keyword evidence="6 7" id="KW-0503">Monooxygenase</keyword>
<evidence type="ECO:0000256" key="1">
    <source>
        <dbReference type="ARBA" id="ARBA00010617"/>
    </source>
</evidence>
<dbReference type="InterPro" id="IPR036396">
    <property type="entry name" value="Cyt_P450_sf"/>
</dbReference>
<accession>A0A1V0TLG2</accession>
<dbReference type="SUPFAM" id="SSF48264">
    <property type="entry name" value="Cytochrome P450"/>
    <property type="match status" value="1"/>
</dbReference>
<dbReference type="OrthoDB" id="3218463at2"/>
<dbReference type="PANTHER" id="PTHR46696">
    <property type="entry name" value="P450, PUTATIVE (EUROFUNG)-RELATED"/>
    <property type="match status" value="1"/>
</dbReference>
<keyword evidence="9" id="KW-1185">Reference proteome</keyword>
<dbReference type="PROSITE" id="PS00086">
    <property type="entry name" value="CYTOCHROME_P450"/>
    <property type="match status" value="1"/>
</dbReference>
<dbReference type="RefSeq" id="WP_083103499.1">
    <property type="nucleotide sequence ID" value="NZ_CP020569.1"/>
</dbReference>
<dbReference type="PANTHER" id="PTHR46696:SF6">
    <property type="entry name" value="P450, PUTATIVE (EUROFUNG)-RELATED"/>
    <property type="match status" value="1"/>
</dbReference>
<dbReference type="FunFam" id="1.10.630.10:FF:000018">
    <property type="entry name" value="Cytochrome P450 monooxygenase"/>
    <property type="match status" value="1"/>
</dbReference>
<evidence type="ECO:0000256" key="5">
    <source>
        <dbReference type="ARBA" id="ARBA00023004"/>
    </source>
</evidence>
<proteinExistence type="inferred from homology"/>
<dbReference type="InterPro" id="IPR001128">
    <property type="entry name" value="Cyt_P450"/>
</dbReference>